<evidence type="ECO:0000256" key="4">
    <source>
        <dbReference type="ARBA" id="ARBA00023014"/>
    </source>
</evidence>
<protein>
    <recommendedName>
        <fullName evidence="8">FAD-dependent oxidoreductase</fullName>
    </recommendedName>
</protein>
<keyword evidence="1" id="KW-0479">Metal-binding</keyword>
<keyword evidence="3" id="KW-0408">Iron</keyword>
<reference evidence="6 7" key="1">
    <citation type="submission" date="2023-07" db="EMBL/GenBank/DDBJ databases">
        <title>Genomic Encyclopedia of Type Strains, Phase IV (KMG-IV): sequencing the most valuable type-strain genomes for metagenomic binning, comparative biology and taxonomic classification.</title>
        <authorList>
            <person name="Goeker M."/>
        </authorList>
    </citation>
    <scope>NUCLEOTIDE SEQUENCE [LARGE SCALE GENOMIC DNA]</scope>
    <source>
        <strain evidence="6 7">DSM 100301</strain>
    </source>
</reference>
<organism evidence="6 7">
    <name type="scientific">Rhizobium paknamense</name>
    <dbReference type="NCBI Taxonomy" id="1206817"/>
    <lineage>
        <taxon>Bacteria</taxon>
        <taxon>Pseudomonadati</taxon>
        <taxon>Pseudomonadota</taxon>
        <taxon>Alphaproteobacteria</taxon>
        <taxon>Hyphomicrobiales</taxon>
        <taxon>Rhizobiaceae</taxon>
        <taxon>Rhizobium/Agrobacterium group</taxon>
        <taxon>Rhizobium</taxon>
    </lineage>
</organism>
<dbReference type="Proteomes" id="UP001235269">
    <property type="component" value="Unassembled WGS sequence"/>
</dbReference>
<comment type="caution">
    <text evidence="6">The sequence shown here is derived from an EMBL/GenBank/DDBJ whole genome shotgun (WGS) entry which is preliminary data.</text>
</comment>
<evidence type="ECO:0008006" key="8">
    <source>
        <dbReference type="Google" id="ProtNLM"/>
    </source>
</evidence>
<dbReference type="PANTHER" id="PTHR43498:SF1">
    <property type="entry name" value="COB--COM HETERODISULFIDE REDUCTASE IRON-SULFUR SUBUNIT A"/>
    <property type="match status" value="1"/>
</dbReference>
<dbReference type="Pfam" id="PF12831">
    <property type="entry name" value="FAD_oxidored"/>
    <property type="match status" value="1"/>
</dbReference>
<sequence>MTHHISRRHFLAGTALLLAPRLALSQEGRFDIVLYGMTSGAVTAAIQARIMGLSPVIVGGWRDKHIGGMMSGGLGGTDIDTGQAYGGLTRHIISLINAAGKRPDDQFHFEPRFAEAVFLDLVKTYEIPVVHSAGIRRVGKFGSRLESLETVDGQVFRGRVFIDASYEGDLIAAAGVSTVVGREARDGENVLNGFRGFDHAALGTNHNFYNWRRLEKVLGPVSVDPYVVAGMPGSGLLPGIRSYPLPEEGAADRAVQAYNFRMTMTRDQSRRVDLPATAPQGFQPARYELLYRWIDVLKDRGLLDNPAEAVKLFLLHNDLGNGVFDINNFGPVSTDLIGASWAYPQADYTSRERVWKAHEAWIRGYFYALQHHPDPRMPASLRYAMRQYGLDEAHYNDPHDNDERHWPYQLYVREARRMVSDYQMTGREVAADDDMDPIDARTIGTGSYNRDSHHTQRILRTNSNILGMSSVSVWNEGNFEAPSGGADKMFPIPYGAILPRRAECTNLLSIFAISATHEAFGATRMEMSLMQIGQSAGAAAGLAVKSQSDMQDIPHDELVSALFVPEGAPQPVLPTKARPQNLALNDKGNRVGASP</sequence>
<evidence type="ECO:0000256" key="1">
    <source>
        <dbReference type="ARBA" id="ARBA00022723"/>
    </source>
</evidence>
<keyword evidence="7" id="KW-1185">Reference proteome</keyword>
<keyword evidence="2" id="KW-0560">Oxidoreductase</keyword>
<evidence type="ECO:0000256" key="5">
    <source>
        <dbReference type="SAM" id="MobiDB-lite"/>
    </source>
</evidence>
<gene>
    <name evidence="6" type="ORF">QO005_000667</name>
</gene>
<dbReference type="PANTHER" id="PTHR43498">
    <property type="entry name" value="FERREDOXIN:COB-COM HETERODISULFIDE REDUCTASE SUBUNIT A"/>
    <property type="match status" value="1"/>
</dbReference>
<evidence type="ECO:0000256" key="2">
    <source>
        <dbReference type="ARBA" id="ARBA00023002"/>
    </source>
</evidence>
<dbReference type="InterPro" id="IPR039650">
    <property type="entry name" value="HdrA-like"/>
</dbReference>
<dbReference type="RefSeq" id="WP_307156530.1">
    <property type="nucleotide sequence ID" value="NZ_JAUSWH010000001.1"/>
</dbReference>
<evidence type="ECO:0000313" key="6">
    <source>
        <dbReference type="EMBL" id="MDQ0454352.1"/>
    </source>
</evidence>
<keyword evidence="4" id="KW-0411">Iron-sulfur</keyword>
<proteinExistence type="predicted"/>
<evidence type="ECO:0000256" key="3">
    <source>
        <dbReference type="ARBA" id="ARBA00023004"/>
    </source>
</evidence>
<feature type="region of interest" description="Disordered" evidence="5">
    <location>
        <begin position="569"/>
        <end position="595"/>
    </location>
</feature>
<dbReference type="EMBL" id="JAUSWH010000001">
    <property type="protein sequence ID" value="MDQ0454352.1"/>
    <property type="molecule type" value="Genomic_DNA"/>
</dbReference>
<accession>A0ABU0I800</accession>
<evidence type="ECO:0000313" key="7">
    <source>
        <dbReference type="Proteomes" id="UP001235269"/>
    </source>
</evidence>
<name>A0ABU0I800_9HYPH</name>